<dbReference type="InterPro" id="IPR036390">
    <property type="entry name" value="WH_DNA-bd_sf"/>
</dbReference>
<keyword evidence="4" id="KW-1185">Reference proteome</keyword>
<geneLocation type="plasmid" evidence="3 4">
    <name>unnamed2</name>
</geneLocation>
<evidence type="ECO:0000256" key="1">
    <source>
        <dbReference type="SAM" id="MobiDB-lite"/>
    </source>
</evidence>
<reference evidence="3 4" key="1">
    <citation type="submission" date="2022-07" db="EMBL/GenBank/DDBJ databases">
        <title>Two temperate virus in Haloterrigena jeotgali A29.</title>
        <authorList>
            <person name="Deng X."/>
        </authorList>
    </citation>
    <scope>NUCLEOTIDE SEQUENCE [LARGE SCALE GENOMIC DNA]</scope>
    <source>
        <strain evidence="3 4">A29</strain>
        <plasmid evidence="3 4">unnamed2</plasmid>
    </source>
</reference>
<organism evidence="3 4">
    <name type="scientific">Natrinema thermotolerans</name>
    <dbReference type="NCBI Taxonomy" id="121872"/>
    <lineage>
        <taxon>Archaea</taxon>
        <taxon>Methanobacteriati</taxon>
        <taxon>Methanobacteriota</taxon>
        <taxon>Stenosarchaea group</taxon>
        <taxon>Halobacteria</taxon>
        <taxon>Halobacteriales</taxon>
        <taxon>Natrialbaceae</taxon>
        <taxon>Natrinema</taxon>
    </lineage>
</organism>
<proteinExistence type="predicted"/>
<dbReference type="Gene3D" id="1.10.10.10">
    <property type="entry name" value="Winged helix-like DNA-binding domain superfamily/Winged helix DNA-binding domain"/>
    <property type="match status" value="1"/>
</dbReference>
<gene>
    <name evidence="3" type="ORF">NP511_22625</name>
</gene>
<dbReference type="InterPro" id="IPR036388">
    <property type="entry name" value="WH-like_DNA-bd_sf"/>
</dbReference>
<dbReference type="EMBL" id="CP101875">
    <property type="protein sequence ID" value="WMT10363.1"/>
    <property type="molecule type" value="Genomic_DNA"/>
</dbReference>
<feature type="compositionally biased region" description="Polar residues" evidence="1">
    <location>
        <begin position="394"/>
        <end position="410"/>
    </location>
</feature>
<name>A0AAF0PKX5_9EURY</name>
<dbReference type="Pfam" id="PF08279">
    <property type="entry name" value="HTH_11"/>
    <property type="match status" value="1"/>
</dbReference>
<dbReference type="SUPFAM" id="SSF46785">
    <property type="entry name" value="Winged helix' DNA-binding domain"/>
    <property type="match status" value="1"/>
</dbReference>
<sequence length="947" mass="105026">MYDDFCDEHGRYPEQQREVDEQIDQFTVDVELIDLKPIESDRFEEFVDDKPIGADRFEEFVDDRPFYADAFTDEISDDVQAQLGWERIEESFEAWRGDVDRDELPRGKINPTTQAQLEDPVEIGNESFTDIWKTLFSIERVQTAVANCLESAFGPMDVPQVYDVLEERAVPPWIRSSLVDISREIDGAALEAVENLTTLADRPATSNEDLLVTASLAAEGNAGTPITVHFGKEFLERERRDQRDICDLLSILATGLEIRIVGSGRDLWLTGDELQGVLPGVSEWRHRRRGEAWFDDVVETAKASLDPDSRHVEILRDLADVPGQIMDRADLEALHDDVSRTRLSQVLTSEAVEDSLEQLQLIEVFGKRGDQKVELLETGSEVLSLLDNEHGVQQSLKESVSDTGNSSQQWRRTPRTRGGEGTGQPYRTAYMGRGEHAGAAAAAEPGAVTFVKGSLPDADKRERPVSYDADRDEAIVAPRAATPLQMTVTNALSLADRKLFLDKALPAERLATVFDDLDDPMLVLKTARQIGPITSDSLEEPEQLRDDLVEWGEAIESMINRLKEGDYEDRNELCSAILTSAKGLEGSIVHLLDAAGVDVVREVRVTPGLSNKKLRSLAKSIGISAAISSKYGGYAAYRQLFKVPNSAPPLSGPIADASDPVGELIGSFVIRGPDAHRLRDDLEYFLENPRELLDKPAEFTIEIPVTEPDWDAYRDVAARLLHRKRLRSTPEAISLFHALVATPHDLADALLRLPREEETRELRADDVRYVLRTLTADVLLPECGSAGVILSALLRSDEPLSQTELAERADVSTRTVRNYRDLLQGLGLLQITDEGYRLTLSFCTPEERQAEVYPEIVATDEIMIVEAADAVLENLLPPDRYGDPDDPAGGVLFWPPDPLQLADHEDFGPWITAAAALDDGGVELIEDTVVTMGPTIVQTPITSQVKV</sequence>
<protein>
    <submittedName>
        <fullName evidence="3">Helix-turn-helix domain-containing protein</fullName>
    </submittedName>
</protein>
<dbReference type="InterPro" id="IPR013196">
    <property type="entry name" value="HTH_11"/>
</dbReference>
<dbReference type="AlphaFoldDB" id="A0AAF0PKX5"/>
<dbReference type="RefSeq" id="WP_049967004.1">
    <property type="nucleotide sequence ID" value="NZ_CP101875.1"/>
</dbReference>
<dbReference type="GeneID" id="84216797"/>
<evidence type="ECO:0000259" key="2">
    <source>
        <dbReference type="Pfam" id="PF08279"/>
    </source>
</evidence>
<dbReference type="Proteomes" id="UP001224926">
    <property type="component" value="Plasmid unnamed2"/>
</dbReference>
<accession>A0AAF0PKX5</accession>
<evidence type="ECO:0000313" key="3">
    <source>
        <dbReference type="EMBL" id="WMT10363.1"/>
    </source>
</evidence>
<keyword evidence="3" id="KW-0614">Plasmid</keyword>
<feature type="domain" description="Helix-turn-helix type 11" evidence="2">
    <location>
        <begin position="789"/>
        <end position="831"/>
    </location>
</feature>
<evidence type="ECO:0000313" key="4">
    <source>
        <dbReference type="Proteomes" id="UP001224926"/>
    </source>
</evidence>
<feature type="region of interest" description="Disordered" evidence="1">
    <location>
        <begin position="394"/>
        <end position="424"/>
    </location>
</feature>